<dbReference type="Proteomes" id="UP001415857">
    <property type="component" value="Unassembled WGS sequence"/>
</dbReference>
<evidence type="ECO:0000313" key="2">
    <source>
        <dbReference type="Proteomes" id="UP001415857"/>
    </source>
</evidence>
<dbReference type="AlphaFoldDB" id="A0AAP0X4H0"/>
<proteinExistence type="predicted"/>
<dbReference type="PANTHER" id="PTHR32011">
    <property type="entry name" value="OS08G0472400 PROTEIN"/>
    <property type="match status" value="1"/>
</dbReference>
<protein>
    <submittedName>
        <fullName evidence="1">Uncharacterized protein</fullName>
    </submittedName>
</protein>
<name>A0AAP0X4H0_LIQFO</name>
<dbReference type="EMBL" id="JBBPBK010000005">
    <property type="protein sequence ID" value="KAK9284905.1"/>
    <property type="molecule type" value="Genomic_DNA"/>
</dbReference>
<reference evidence="1 2" key="1">
    <citation type="journal article" date="2024" name="Plant J.">
        <title>Genome sequences and population genomics reveal climatic adaptation and genomic divergence between two closely related sweetgum species.</title>
        <authorList>
            <person name="Xu W.Q."/>
            <person name="Ren C.Q."/>
            <person name="Zhang X.Y."/>
            <person name="Comes H.P."/>
            <person name="Liu X.H."/>
            <person name="Li Y.G."/>
            <person name="Kettle C.J."/>
            <person name="Jalonen R."/>
            <person name="Gaisberger H."/>
            <person name="Ma Y.Z."/>
            <person name="Qiu Y.X."/>
        </authorList>
    </citation>
    <scope>NUCLEOTIDE SEQUENCE [LARGE SCALE GENOMIC DNA]</scope>
    <source>
        <strain evidence="1">Hangzhou</strain>
    </source>
</reference>
<dbReference type="PANTHER" id="PTHR32011:SF6">
    <property type="entry name" value="KNR4_SMI1-LIKE DOMAIN-CONTAINING PROTEIN"/>
    <property type="match status" value="1"/>
</dbReference>
<evidence type="ECO:0000313" key="1">
    <source>
        <dbReference type="EMBL" id="KAK9284905.1"/>
    </source>
</evidence>
<organism evidence="1 2">
    <name type="scientific">Liquidambar formosana</name>
    <name type="common">Formosan gum</name>
    <dbReference type="NCBI Taxonomy" id="63359"/>
    <lineage>
        <taxon>Eukaryota</taxon>
        <taxon>Viridiplantae</taxon>
        <taxon>Streptophyta</taxon>
        <taxon>Embryophyta</taxon>
        <taxon>Tracheophyta</taxon>
        <taxon>Spermatophyta</taxon>
        <taxon>Magnoliopsida</taxon>
        <taxon>eudicotyledons</taxon>
        <taxon>Gunneridae</taxon>
        <taxon>Pentapetalae</taxon>
        <taxon>Saxifragales</taxon>
        <taxon>Altingiaceae</taxon>
        <taxon>Liquidambar</taxon>
    </lineage>
</organism>
<gene>
    <name evidence="1" type="ORF">L1049_024086</name>
</gene>
<accession>A0AAP0X4H0</accession>
<sequence length="333" mass="37336">METKTLNSTTPSNPKPMKVCFSFAAYAKTVIEHLKACNIPVLEGLTDSEFSSIESAVGFTFPPDLRSVLCEGLPVGPGFPNWRSASHQQLEILTNLPILGIRKEVFRRNFWCETWGDQPADPDKALALAKRFLKKAPVLVPIYRHCYIPSSPNLAGNPVFYINGCDIRLWSFDLAGFFKKVEFSPGSVKMARQVNTPAWAATSARRVKFWSDMAEVARRCTRGWWSGELGRCLGEVFWMLRDGGWKEEEVREMMMMDGGDRERKGGGKRDKEGVVWHVRVLSLKLLRGGWSTEDVVYSLGYLGDQNGGAAVPTEENLLDFQYSKEIVKGGGVR</sequence>
<comment type="caution">
    <text evidence="1">The sequence shown here is derived from an EMBL/GenBank/DDBJ whole genome shotgun (WGS) entry which is preliminary data.</text>
</comment>
<keyword evidence="2" id="KW-1185">Reference proteome</keyword>